<protein>
    <submittedName>
        <fullName evidence="1">Uncharacterized protein</fullName>
    </submittedName>
</protein>
<reference evidence="1 2" key="1">
    <citation type="submission" date="2017-04" db="EMBL/GenBank/DDBJ databases">
        <authorList>
            <person name="Afonso C.L."/>
            <person name="Miller P.J."/>
            <person name="Scott M.A."/>
            <person name="Spackman E."/>
            <person name="Goraichik I."/>
            <person name="Dimitrov K.M."/>
            <person name="Suarez D.L."/>
            <person name="Swayne D.E."/>
        </authorList>
    </citation>
    <scope>NUCLEOTIDE SEQUENCE [LARGE SCALE GENOMIC DNA]</scope>
    <source>
        <strain evidence="1 2">KR-140</strain>
    </source>
</reference>
<evidence type="ECO:0000313" key="1">
    <source>
        <dbReference type="EMBL" id="SMB80178.1"/>
    </source>
</evidence>
<dbReference type="Proteomes" id="UP000192582">
    <property type="component" value="Unassembled WGS sequence"/>
</dbReference>
<organism evidence="1 2">
    <name type="scientific">Deinococcus hopiensis KR-140</name>
    <dbReference type="NCBI Taxonomy" id="695939"/>
    <lineage>
        <taxon>Bacteria</taxon>
        <taxon>Thermotogati</taxon>
        <taxon>Deinococcota</taxon>
        <taxon>Deinococci</taxon>
        <taxon>Deinococcales</taxon>
        <taxon>Deinococcaceae</taxon>
        <taxon>Deinococcus</taxon>
    </lineage>
</organism>
<proteinExistence type="predicted"/>
<sequence length="39" mass="3959">MARLKAGGIEARAVAGNRPAIEAAIQAPDEALRGEEAQG</sequence>
<dbReference type="EMBL" id="FWWU01000004">
    <property type="protein sequence ID" value="SMB80178.1"/>
    <property type="molecule type" value="Genomic_DNA"/>
</dbReference>
<keyword evidence="2" id="KW-1185">Reference proteome</keyword>
<evidence type="ECO:0000313" key="2">
    <source>
        <dbReference type="Proteomes" id="UP000192582"/>
    </source>
</evidence>
<gene>
    <name evidence="1" type="ORF">SAMN00790413_05439</name>
</gene>
<accession>A0A1W1UGD1</accession>
<dbReference type="AlphaFoldDB" id="A0A1W1UGD1"/>
<name>A0A1W1UGD1_9DEIO</name>